<dbReference type="GO" id="GO:0042973">
    <property type="term" value="F:glucan endo-1,3-beta-D-glucosidase activity"/>
    <property type="evidence" value="ECO:0007669"/>
    <property type="project" value="UniProtKB-EC"/>
</dbReference>
<keyword evidence="8" id="KW-1185">Reference proteome</keyword>
<dbReference type="InterPro" id="IPR000490">
    <property type="entry name" value="Glyco_hydro_17"/>
</dbReference>
<proteinExistence type="inferred from homology"/>
<comment type="similarity">
    <text evidence="2 6">Belongs to the glycosyl hydrolase 17 family.</text>
</comment>
<dbReference type="EMBL" id="OU466860">
    <property type="protein sequence ID" value="CAH2058710.1"/>
    <property type="molecule type" value="Genomic_DNA"/>
</dbReference>
<dbReference type="PANTHER" id="PTHR32227">
    <property type="entry name" value="GLUCAN ENDO-1,3-BETA-GLUCOSIDASE BG1-RELATED-RELATED"/>
    <property type="match status" value="1"/>
</dbReference>
<protein>
    <recommendedName>
        <fullName evidence="3">glucan endo-1,3-beta-D-glucosidase</fullName>
        <ecNumber evidence="3">3.2.1.39</ecNumber>
    </recommendedName>
</protein>
<comment type="catalytic activity">
    <reaction evidence="1">
        <text>Hydrolysis of (1-&gt;3)-beta-D-glucosidic linkages in (1-&gt;3)-beta-D-glucans.</text>
        <dbReference type="EC" id="3.2.1.39"/>
    </reaction>
</comment>
<dbReference type="AlphaFoldDB" id="A0AAU9S5L1"/>
<dbReference type="InterPro" id="IPR044965">
    <property type="entry name" value="Glyco_hydro_17_plant"/>
</dbReference>
<organism evidence="7 8">
    <name type="scientific">Thlaspi arvense</name>
    <name type="common">Field penny-cress</name>
    <dbReference type="NCBI Taxonomy" id="13288"/>
    <lineage>
        <taxon>Eukaryota</taxon>
        <taxon>Viridiplantae</taxon>
        <taxon>Streptophyta</taxon>
        <taxon>Embryophyta</taxon>
        <taxon>Tracheophyta</taxon>
        <taxon>Spermatophyta</taxon>
        <taxon>Magnoliopsida</taxon>
        <taxon>eudicotyledons</taxon>
        <taxon>Gunneridae</taxon>
        <taxon>Pentapetalae</taxon>
        <taxon>rosids</taxon>
        <taxon>malvids</taxon>
        <taxon>Brassicales</taxon>
        <taxon>Brassicaceae</taxon>
        <taxon>Thlaspideae</taxon>
        <taxon>Thlaspi</taxon>
    </lineage>
</organism>
<evidence type="ECO:0000256" key="2">
    <source>
        <dbReference type="ARBA" id="ARBA00008773"/>
    </source>
</evidence>
<keyword evidence="4" id="KW-0378">Hydrolase</keyword>
<dbReference type="Gene3D" id="3.20.20.80">
    <property type="entry name" value="Glycosidases"/>
    <property type="match status" value="1"/>
</dbReference>
<evidence type="ECO:0000256" key="5">
    <source>
        <dbReference type="ARBA" id="ARBA00023295"/>
    </source>
</evidence>
<name>A0AAU9S5L1_THLAR</name>
<evidence type="ECO:0000256" key="6">
    <source>
        <dbReference type="RuleBase" id="RU004335"/>
    </source>
</evidence>
<sequence>MFDAAMDAAYSAMKSLGCEDVDIAIRKTGWQASWCKPQNTANYNLNIIKCARNIGTPLMPNRHIDIFIFALFNEDGKPTLSKKKRLFRPDFTPVYDVGVLRGGDDRKSKIANGLHRIFLMALLN</sequence>
<evidence type="ECO:0000313" key="8">
    <source>
        <dbReference type="Proteomes" id="UP000836841"/>
    </source>
</evidence>
<dbReference type="InterPro" id="IPR017853">
    <property type="entry name" value="GH"/>
</dbReference>
<evidence type="ECO:0000256" key="1">
    <source>
        <dbReference type="ARBA" id="ARBA00000382"/>
    </source>
</evidence>
<evidence type="ECO:0000313" key="7">
    <source>
        <dbReference type="EMBL" id="CAH2058710.1"/>
    </source>
</evidence>
<evidence type="ECO:0000256" key="3">
    <source>
        <dbReference type="ARBA" id="ARBA00012780"/>
    </source>
</evidence>
<dbReference type="SUPFAM" id="SSF51445">
    <property type="entry name" value="(Trans)glycosidases"/>
    <property type="match status" value="1"/>
</dbReference>
<gene>
    <name evidence="7" type="ORF">TAV2_LOCUS14793</name>
</gene>
<dbReference type="Proteomes" id="UP000836841">
    <property type="component" value="Chromosome 4"/>
</dbReference>
<dbReference type="GO" id="GO:0005975">
    <property type="term" value="P:carbohydrate metabolic process"/>
    <property type="evidence" value="ECO:0007669"/>
    <property type="project" value="InterPro"/>
</dbReference>
<dbReference type="Pfam" id="PF00332">
    <property type="entry name" value="Glyco_hydro_17"/>
    <property type="match status" value="1"/>
</dbReference>
<evidence type="ECO:0000256" key="4">
    <source>
        <dbReference type="ARBA" id="ARBA00022801"/>
    </source>
</evidence>
<keyword evidence="5" id="KW-0326">Glycosidase</keyword>
<dbReference type="EC" id="3.2.1.39" evidence="3"/>
<reference evidence="7 8" key="1">
    <citation type="submission" date="2022-03" db="EMBL/GenBank/DDBJ databases">
        <authorList>
            <person name="Nunn A."/>
            <person name="Chopra R."/>
            <person name="Nunn A."/>
            <person name="Contreras Garrido A."/>
        </authorList>
    </citation>
    <scope>NUCLEOTIDE SEQUENCE [LARGE SCALE GENOMIC DNA]</scope>
</reference>
<accession>A0AAU9S5L1</accession>